<dbReference type="GO" id="GO:0004672">
    <property type="term" value="F:protein kinase activity"/>
    <property type="evidence" value="ECO:0007669"/>
    <property type="project" value="InterPro"/>
</dbReference>
<dbReference type="AlphaFoldDB" id="X0Z2J2"/>
<evidence type="ECO:0000259" key="1">
    <source>
        <dbReference type="PROSITE" id="PS50011"/>
    </source>
</evidence>
<dbReference type="Gene3D" id="1.10.510.10">
    <property type="entry name" value="Transferase(Phosphotransferase) domain 1"/>
    <property type="match status" value="1"/>
</dbReference>
<dbReference type="SMART" id="SM00220">
    <property type="entry name" value="S_TKc"/>
    <property type="match status" value="1"/>
</dbReference>
<name>X0Z2J2_9ZZZZ</name>
<dbReference type="EMBL" id="BARS01050990">
    <property type="protein sequence ID" value="GAG52742.1"/>
    <property type="molecule type" value="Genomic_DNA"/>
</dbReference>
<dbReference type="InterPro" id="IPR011009">
    <property type="entry name" value="Kinase-like_dom_sf"/>
</dbReference>
<dbReference type="PROSITE" id="PS50011">
    <property type="entry name" value="PROTEIN_KINASE_DOM"/>
    <property type="match status" value="1"/>
</dbReference>
<protein>
    <recommendedName>
        <fullName evidence="1">Protein kinase domain-containing protein</fullName>
    </recommendedName>
</protein>
<dbReference type="GO" id="GO:0005524">
    <property type="term" value="F:ATP binding"/>
    <property type="evidence" value="ECO:0007669"/>
    <property type="project" value="InterPro"/>
</dbReference>
<reference evidence="2" key="1">
    <citation type="journal article" date="2014" name="Front. Microbiol.">
        <title>High frequency of phylogenetically diverse reductive dehalogenase-homologous genes in deep subseafloor sedimentary metagenomes.</title>
        <authorList>
            <person name="Kawai M."/>
            <person name="Futagami T."/>
            <person name="Toyoda A."/>
            <person name="Takaki Y."/>
            <person name="Nishi S."/>
            <person name="Hori S."/>
            <person name="Arai W."/>
            <person name="Tsubouchi T."/>
            <person name="Morono Y."/>
            <person name="Uchiyama I."/>
            <person name="Ito T."/>
            <person name="Fujiyama A."/>
            <person name="Inagaki F."/>
            <person name="Takami H."/>
        </authorList>
    </citation>
    <scope>NUCLEOTIDE SEQUENCE</scope>
    <source>
        <strain evidence="2">Expedition CK06-06</strain>
    </source>
</reference>
<dbReference type="SUPFAM" id="SSF56112">
    <property type="entry name" value="Protein kinase-like (PK-like)"/>
    <property type="match status" value="1"/>
</dbReference>
<dbReference type="Pfam" id="PF00069">
    <property type="entry name" value="Pkinase"/>
    <property type="match status" value="1"/>
</dbReference>
<dbReference type="GO" id="GO:0005634">
    <property type="term" value="C:nucleus"/>
    <property type="evidence" value="ECO:0007669"/>
    <property type="project" value="TreeGrafter"/>
</dbReference>
<proteinExistence type="predicted"/>
<accession>X0Z2J2</accession>
<dbReference type="PROSITE" id="PS00108">
    <property type="entry name" value="PROTEIN_KINASE_ST"/>
    <property type="match status" value="1"/>
</dbReference>
<feature type="domain" description="Protein kinase" evidence="1">
    <location>
        <begin position="12"/>
        <end position="237"/>
    </location>
</feature>
<evidence type="ECO:0000313" key="2">
    <source>
        <dbReference type="EMBL" id="GAG52742.1"/>
    </source>
</evidence>
<comment type="caution">
    <text evidence="2">The sequence shown here is derived from an EMBL/GenBank/DDBJ whole genome shotgun (WGS) entry which is preliminary data.</text>
</comment>
<feature type="non-terminal residue" evidence="2">
    <location>
        <position position="237"/>
    </location>
</feature>
<dbReference type="InterPro" id="IPR008271">
    <property type="entry name" value="Ser/Thr_kinase_AS"/>
</dbReference>
<dbReference type="InterPro" id="IPR000719">
    <property type="entry name" value="Prot_kinase_dom"/>
</dbReference>
<feature type="non-terminal residue" evidence="2">
    <location>
        <position position="1"/>
    </location>
</feature>
<gene>
    <name evidence="2" type="ORF">S01H1_76020</name>
</gene>
<sequence length="237" mass="26278">GSSGGTLYKHGYKFIKPLGMGGFGAVGLFEKQKIQHAIKLYYSISSDGKLLEKPDEYDFGPFKEQQLTRIVNNTAKDKCGAVSNLLMKYDSLEDNGTYFLLSEPMAYTLQDINLKPSDPAVQGIICQLLYAMACLHSMGIVHGDFKPGNIFLTKDGQVKIGDFGESAYVNISDYYPRFVSNVTGMDKFIIPPELVDEFGPMLTASTKQDVWALGIVITYLLINQKDKIYKIVPSKKG</sequence>
<organism evidence="2">
    <name type="scientific">marine sediment metagenome</name>
    <dbReference type="NCBI Taxonomy" id="412755"/>
    <lineage>
        <taxon>unclassified sequences</taxon>
        <taxon>metagenomes</taxon>
        <taxon>ecological metagenomes</taxon>
    </lineage>
</organism>
<dbReference type="PANTHER" id="PTHR24345">
    <property type="entry name" value="SERINE/THREONINE-PROTEIN KINASE PLK"/>
    <property type="match status" value="1"/>
</dbReference>